<feature type="compositionally biased region" description="Polar residues" evidence="12">
    <location>
        <begin position="320"/>
        <end position="347"/>
    </location>
</feature>
<keyword evidence="7" id="KW-0007">Acetylation</keyword>
<evidence type="ECO:0000256" key="3">
    <source>
        <dbReference type="ARBA" id="ARBA00022448"/>
    </source>
</evidence>
<reference evidence="14 15" key="1">
    <citation type="submission" date="2019-09" db="EMBL/GenBank/DDBJ databases">
        <title>Bird 10,000 Genomes (B10K) Project - Family phase.</title>
        <authorList>
            <person name="Zhang G."/>
        </authorList>
    </citation>
    <scope>NUCLEOTIDE SEQUENCE [LARGE SCALE GENOMIC DNA]</scope>
    <source>
        <strain evidence="14">B10K-DU-002-60</strain>
        <tissue evidence="14">Muscle</tissue>
    </source>
</reference>
<evidence type="ECO:0000256" key="2">
    <source>
        <dbReference type="ARBA" id="ARBA00004496"/>
    </source>
</evidence>
<evidence type="ECO:0000256" key="11">
    <source>
        <dbReference type="ARBA" id="ARBA00072605"/>
    </source>
</evidence>
<keyword evidence="6" id="KW-0653">Protein transport</keyword>
<keyword evidence="4" id="KW-0963">Cytoplasm</keyword>
<feature type="domain" description="RanBD1" evidence="13">
    <location>
        <begin position="374"/>
        <end position="451"/>
    </location>
</feature>
<keyword evidence="3" id="KW-0813">Transport</keyword>
<evidence type="ECO:0000256" key="9">
    <source>
        <dbReference type="ARBA" id="ARBA00058720"/>
    </source>
</evidence>
<name>A0A7K5PVG4_9CORV</name>
<evidence type="ECO:0000256" key="7">
    <source>
        <dbReference type="ARBA" id="ARBA00022990"/>
    </source>
</evidence>
<evidence type="ECO:0000256" key="4">
    <source>
        <dbReference type="ARBA" id="ARBA00022490"/>
    </source>
</evidence>
<dbReference type="EMBL" id="VZRG01002384">
    <property type="protein sequence ID" value="NWT59089.1"/>
    <property type="molecule type" value="Genomic_DNA"/>
</dbReference>
<dbReference type="InterPro" id="IPR011993">
    <property type="entry name" value="PH-like_dom_sf"/>
</dbReference>
<dbReference type="FunFam" id="2.30.29.30:FF:000106">
    <property type="entry name" value="ran-binding protein 3 isoform X2"/>
    <property type="match status" value="1"/>
</dbReference>
<gene>
    <name evidence="14" type="primary">Ranbp3</name>
    <name evidence="14" type="ORF">ERYMCC_R02188</name>
</gene>
<dbReference type="InterPro" id="IPR045255">
    <property type="entry name" value="RanBP1-like"/>
</dbReference>
<sequence>EKPAIAPPVFVFQKDKAQKSPAEQKALSDAGEDPQGEVEPPYHGLGHTEPAGECDSEHPAPAVASVSATLSPASEAQLAPIQQELAGRSADGSSPEDGDDSDREDGSYCPPVKRERTSSLTQFPPSQSEEKSSGFRLKPPILIHGQAPSAGLPSQKPKEQQRSVLRPAVLQAPQPKAFSQMVLSSGTNGVNIPPDSAATSESPSDAILKSSDSEDKVTECQKKESNNTSDDDSCEKAELNAQQAFVFGQNLRDRVKLGDESDETADVQNAGLLTSDIPSATNYFLQYISSSVENSTNSADASSNKFVFGQNMSERVLSPPKSNEGSTESNKENAATESGSESSSQEATPEKESLAESAAAYTKATARKCLLAKVEVITGEEAESNVLQIQCKLFVFDKISQSWVERGRGLLRLNDMASTDDGTLQSRLVMRTQGSLRLILNTKLWAQMQIDKASEKSIRITAMDTEDQGVKVFLISASSKDTGQLYAALHHRILALRSRVEQEQEVKNVAPEPEVTQSNEEDSDDDVIAPSGSVGSGPNDEGDGQNIGST</sequence>
<feature type="compositionally biased region" description="Polar residues" evidence="12">
    <location>
        <begin position="118"/>
        <end position="127"/>
    </location>
</feature>
<dbReference type="PANTHER" id="PTHR23138:SF91">
    <property type="entry name" value="RAN-BINDING PROTEIN 3"/>
    <property type="match status" value="1"/>
</dbReference>
<feature type="compositionally biased region" description="Acidic residues" evidence="12">
    <location>
        <begin position="94"/>
        <end position="103"/>
    </location>
</feature>
<evidence type="ECO:0000256" key="12">
    <source>
        <dbReference type="SAM" id="MobiDB-lite"/>
    </source>
</evidence>
<keyword evidence="15" id="KW-1185">Reference proteome</keyword>
<feature type="compositionally biased region" description="Polar residues" evidence="12">
    <location>
        <begin position="181"/>
        <end position="190"/>
    </location>
</feature>
<dbReference type="Gene3D" id="2.30.29.30">
    <property type="entry name" value="Pleckstrin-homology domain (PH domain)/Phosphotyrosine-binding domain (PTB)"/>
    <property type="match status" value="1"/>
</dbReference>
<evidence type="ECO:0000256" key="1">
    <source>
        <dbReference type="ARBA" id="ARBA00004123"/>
    </source>
</evidence>
<feature type="non-terminal residue" evidence="14">
    <location>
        <position position="1"/>
    </location>
</feature>
<dbReference type="GO" id="GO:0005737">
    <property type="term" value="C:cytoplasm"/>
    <property type="evidence" value="ECO:0007669"/>
    <property type="project" value="UniProtKB-SubCell"/>
</dbReference>
<evidence type="ECO:0000256" key="6">
    <source>
        <dbReference type="ARBA" id="ARBA00022927"/>
    </source>
</evidence>
<dbReference type="SMART" id="SM00160">
    <property type="entry name" value="RanBD"/>
    <property type="match status" value="1"/>
</dbReference>
<dbReference type="CDD" id="cd13180">
    <property type="entry name" value="RanBD_RanBP3"/>
    <property type="match status" value="1"/>
</dbReference>
<feature type="region of interest" description="Disordered" evidence="12">
    <location>
        <begin position="1"/>
        <end position="236"/>
    </location>
</feature>
<evidence type="ECO:0000313" key="15">
    <source>
        <dbReference type="Proteomes" id="UP000532437"/>
    </source>
</evidence>
<accession>A0A7K5PVG4</accession>
<comment type="function">
    <text evidence="9">Acts as a cofactor for XPO1/CRM1-mediated nuclear export, perhaps as export complex scaffolding protein. Bound to XPO1/CRM1, stabilizes the XPO1/CRM1-cargo interaction. In the absence of Ran-bound GTP prevents binding of XPO1/CRM1 to the nuclear pore complex. Binds to CHC1/RCC1 and increases the guanine nucleotide exchange activity of CHC1/RCC1. Recruits XPO1/CRM1 to CHC1/RCC1 in a Ran-dependent manner. Negative regulator of TGF-beta signaling through interaction with the R-SMAD proteins, SMAD2 and SMAD3, and mediating their nuclear export.</text>
</comment>
<evidence type="ECO:0000256" key="5">
    <source>
        <dbReference type="ARBA" id="ARBA00022553"/>
    </source>
</evidence>
<dbReference type="Pfam" id="PF00638">
    <property type="entry name" value="Ran_BP1"/>
    <property type="match status" value="1"/>
</dbReference>
<dbReference type="GO" id="GO:0006611">
    <property type="term" value="P:protein export from nucleus"/>
    <property type="evidence" value="ECO:0007669"/>
    <property type="project" value="TreeGrafter"/>
</dbReference>
<evidence type="ECO:0000313" key="14">
    <source>
        <dbReference type="EMBL" id="NWT59089.1"/>
    </source>
</evidence>
<dbReference type="AlphaFoldDB" id="A0A7K5PVG4"/>
<comment type="subcellular location">
    <subcellularLocation>
        <location evidence="2">Cytoplasm</location>
    </subcellularLocation>
    <subcellularLocation>
        <location evidence="1">Nucleus</location>
    </subcellularLocation>
</comment>
<proteinExistence type="predicted"/>
<dbReference type="PROSITE" id="PS50196">
    <property type="entry name" value="RANBD1"/>
    <property type="match status" value="1"/>
</dbReference>
<comment type="subunit">
    <text evidence="10">Interacts with CHC1 in a Ran-stimulated manner. Interacts with XPO1. Interacts (via its C-terminal R domain) with SMAD2 (dephosphorylated form via its MH1 and MH2 domains); the interaction results in the nuclear export of SMAD2 and termination of the TGF-beta signaling. Interacts (via its C-terminal R domain) with SMAD3 (dephosphorylated form via its MH1 domain); the interaction results in the nuclear export of SMAD3 and termination of the TGF-beta signaling.</text>
</comment>
<evidence type="ECO:0000259" key="13">
    <source>
        <dbReference type="PROSITE" id="PS50196"/>
    </source>
</evidence>
<dbReference type="InterPro" id="IPR000156">
    <property type="entry name" value="Ran_bind_dom"/>
</dbReference>
<evidence type="ECO:0000256" key="10">
    <source>
        <dbReference type="ARBA" id="ARBA00065474"/>
    </source>
</evidence>
<dbReference type="SUPFAM" id="SSF50729">
    <property type="entry name" value="PH domain-like"/>
    <property type="match status" value="1"/>
</dbReference>
<dbReference type="Proteomes" id="UP000532437">
    <property type="component" value="Unassembled WGS sequence"/>
</dbReference>
<feature type="compositionally biased region" description="Basic and acidic residues" evidence="12">
    <location>
        <begin position="211"/>
        <end position="225"/>
    </location>
</feature>
<comment type="caution">
    <text evidence="14">The sequence shown here is derived from an EMBL/GenBank/DDBJ whole genome shotgun (WGS) entry which is preliminary data.</text>
</comment>
<dbReference type="PANTHER" id="PTHR23138">
    <property type="entry name" value="RAN BINDING PROTEIN"/>
    <property type="match status" value="1"/>
</dbReference>
<evidence type="ECO:0000256" key="8">
    <source>
        <dbReference type="ARBA" id="ARBA00023242"/>
    </source>
</evidence>
<feature type="region of interest" description="Disordered" evidence="12">
    <location>
        <begin position="314"/>
        <end position="356"/>
    </location>
</feature>
<dbReference type="GO" id="GO:0005634">
    <property type="term" value="C:nucleus"/>
    <property type="evidence" value="ECO:0007669"/>
    <property type="project" value="UniProtKB-SubCell"/>
</dbReference>
<keyword evidence="5" id="KW-0597">Phosphoprotein</keyword>
<keyword evidence="8" id="KW-0539">Nucleus</keyword>
<feature type="non-terminal residue" evidence="14">
    <location>
        <position position="550"/>
    </location>
</feature>
<organism evidence="14 15">
    <name type="scientific">Erythrocercus mccallii</name>
    <dbReference type="NCBI Taxonomy" id="107208"/>
    <lineage>
        <taxon>Eukaryota</taxon>
        <taxon>Metazoa</taxon>
        <taxon>Chordata</taxon>
        <taxon>Craniata</taxon>
        <taxon>Vertebrata</taxon>
        <taxon>Euteleostomi</taxon>
        <taxon>Archelosauria</taxon>
        <taxon>Archosauria</taxon>
        <taxon>Dinosauria</taxon>
        <taxon>Saurischia</taxon>
        <taxon>Theropoda</taxon>
        <taxon>Coelurosauria</taxon>
        <taxon>Aves</taxon>
        <taxon>Neognathae</taxon>
        <taxon>Neoaves</taxon>
        <taxon>Telluraves</taxon>
        <taxon>Australaves</taxon>
        <taxon>Passeriformes</taxon>
        <taxon>Corvoidea</taxon>
        <taxon>Dicruridae</taxon>
        <taxon>Erythrocercus</taxon>
    </lineage>
</organism>
<protein>
    <recommendedName>
        <fullName evidence="11">Ran-binding protein 3</fullName>
    </recommendedName>
</protein>
<feature type="region of interest" description="Disordered" evidence="12">
    <location>
        <begin position="502"/>
        <end position="550"/>
    </location>
</feature>